<protein>
    <submittedName>
        <fullName evidence="2">Uncharacterized protein</fullName>
    </submittedName>
</protein>
<evidence type="ECO:0000313" key="2">
    <source>
        <dbReference type="WBParaSite" id="TMUE_2000009624.1"/>
    </source>
</evidence>
<keyword evidence="1" id="KW-1185">Reference proteome</keyword>
<accession>A0A5S6QR40</accession>
<proteinExistence type="predicted"/>
<evidence type="ECO:0000313" key="1">
    <source>
        <dbReference type="Proteomes" id="UP000046395"/>
    </source>
</evidence>
<dbReference type="WBParaSite" id="TMUE_2000009624.1">
    <property type="protein sequence ID" value="TMUE_2000009624.1"/>
    <property type="gene ID" value="WBGene00288349"/>
</dbReference>
<dbReference type="Proteomes" id="UP000046395">
    <property type="component" value="Unassembled WGS sequence"/>
</dbReference>
<dbReference type="AlphaFoldDB" id="A0A5S6QR40"/>
<reference evidence="2" key="1">
    <citation type="submission" date="2019-12" db="UniProtKB">
        <authorList>
            <consortium name="WormBaseParasite"/>
        </authorList>
    </citation>
    <scope>IDENTIFICATION</scope>
</reference>
<name>A0A5S6QR40_TRIMR</name>
<organism evidence="1 2">
    <name type="scientific">Trichuris muris</name>
    <name type="common">Mouse whipworm</name>
    <dbReference type="NCBI Taxonomy" id="70415"/>
    <lineage>
        <taxon>Eukaryota</taxon>
        <taxon>Metazoa</taxon>
        <taxon>Ecdysozoa</taxon>
        <taxon>Nematoda</taxon>
        <taxon>Enoplea</taxon>
        <taxon>Dorylaimia</taxon>
        <taxon>Trichinellida</taxon>
        <taxon>Trichuridae</taxon>
        <taxon>Trichuris</taxon>
    </lineage>
</organism>
<sequence length="134" mass="14733">MSFLGNNFQRCLQPADVPAASKCHGGRDRQGIGPVTVVQGLEPSASQEAFRRVTYGRTFGHTIGFHAMWNPRRVAGQVSSTNHRNNLVARNTAALLFAIKADTFLSQVIHCSPLDMTSQRKTFFSSGRQLKAND</sequence>